<protein>
    <submittedName>
        <fullName evidence="2">Uncharacterized protein</fullName>
    </submittedName>
</protein>
<keyword evidence="1" id="KW-0812">Transmembrane</keyword>
<reference evidence="2 3" key="1">
    <citation type="submission" date="2021-01" db="EMBL/GenBank/DDBJ databases">
        <title>Whole genome shotgun sequence of Catellatospora coxensis NBRC 107359.</title>
        <authorList>
            <person name="Komaki H."/>
            <person name="Tamura T."/>
        </authorList>
    </citation>
    <scope>NUCLEOTIDE SEQUENCE [LARGE SCALE GENOMIC DNA]</scope>
    <source>
        <strain evidence="2 3">NBRC 107359</strain>
    </source>
</reference>
<feature type="transmembrane region" description="Helical" evidence="1">
    <location>
        <begin position="127"/>
        <end position="153"/>
    </location>
</feature>
<evidence type="ECO:0000256" key="1">
    <source>
        <dbReference type="SAM" id="Phobius"/>
    </source>
</evidence>
<dbReference type="AlphaFoldDB" id="A0A8J3KIK1"/>
<gene>
    <name evidence="2" type="ORF">Cco03nite_04320</name>
</gene>
<feature type="transmembrane region" description="Helical" evidence="1">
    <location>
        <begin position="165"/>
        <end position="185"/>
    </location>
</feature>
<sequence>MSSAAAFREKASGVLIWLGVLAVALLWMWFNALLVREMGAESLARAGWAGEPGTVYVSRCTSEVIDQETMTEWTDCAGTFTPADGSLSSRSVAMPNAGGELTPGSTVEVRLVDGMAFRQSWFQAGGYGAGVLLFGLLGGVPIAAVVMTAYGLSPIARRWSMPSGVQAYVFGVIALAGELLLTLLLDRSELL</sequence>
<name>A0A8J3KIK1_9ACTN</name>
<dbReference type="EMBL" id="BONI01000002">
    <property type="protein sequence ID" value="GIG03732.1"/>
    <property type="molecule type" value="Genomic_DNA"/>
</dbReference>
<feature type="transmembrane region" description="Helical" evidence="1">
    <location>
        <begin position="12"/>
        <end position="30"/>
    </location>
</feature>
<comment type="caution">
    <text evidence="2">The sequence shown here is derived from an EMBL/GenBank/DDBJ whole genome shotgun (WGS) entry which is preliminary data.</text>
</comment>
<dbReference type="Proteomes" id="UP000630887">
    <property type="component" value="Unassembled WGS sequence"/>
</dbReference>
<evidence type="ECO:0000313" key="2">
    <source>
        <dbReference type="EMBL" id="GIG03732.1"/>
    </source>
</evidence>
<dbReference type="RefSeq" id="WP_203688199.1">
    <property type="nucleotide sequence ID" value="NZ_BAAALC010000001.1"/>
</dbReference>
<organism evidence="2 3">
    <name type="scientific">Catellatospora coxensis</name>
    <dbReference type="NCBI Taxonomy" id="310354"/>
    <lineage>
        <taxon>Bacteria</taxon>
        <taxon>Bacillati</taxon>
        <taxon>Actinomycetota</taxon>
        <taxon>Actinomycetes</taxon>
        <taxon>Micromonosporales</taxon>
        <taxon>Micromonosporaceae</taxon>
        <taxon>Catellatospora</taxon>
    </lineage>
</organism>
<evidence type="ECO:0000313" key="3">
    <source>
        <dbReference type="Proteomes" id="UP000630887"/>
    </source>
</evidence>
<keyword evidence="1" id="KW-0472">Membrane</keyword>
<proteinExistence type="predicted"/>
<accession>A0A8J3KIK1</accession>
<keyword evidence="1" id="KW-1133">Transmembrane helix</keyword>
<keyword evidence="3" id="KW-1185">Reference proteome</keyword>